<accession>A0A1D8ATY6</accession>
<dbReference type="GO" id="GO:0003677">
    <property type="term" value="F:DNA binding"/>
    <property type="evidence" value="ECO:0007669"/>
    <property type="project" value="InterPro"/>
</dbReference>
<name>A0A1D8ATY6_9BACT</name>
<dbReference type="SUPFAM" id="SSF56349">
    <property type="entry name" value="DNA breaking-rejoining enzymes"/>
    <property type="match status" value="1"/>
</dbReference>
<organism evidence="3 4">
    <name type="scientific">Lacunisphaera limnophila</name>
    <dbReference type="NCBI Taxonomy" id="1838286"/>
    <lineage>
        <taxon>Bacteria</taxon>
        <taxon>Pseudomonadati</taxon>
        <taxon>Verrucomicrobiota</taxon>
        <taxon>Opitutia</taxon>
        <taxon>Opitutales</taxon>
        <taxon>Opitutaceae</taxon>
        <taxon>Lacunisphaera</taxon>
    </lineage>
</organism>
<reference evidence="3 4" key="1">
    <citation type="submission" date="2016-06" db="EMBL/GenBank/DDBJ databases">
        <title>Three novel species with peptidoglycan cell walls form the new genus Lacunisphaera gen. nov. in the family Opitutaceae of the verrucomicrobial subdivision 4.</title>
        <authorList>
            <person name="Rast P."/>
            <person name="Gloeckner I."/>
            <person name="Jogler M."/>
            <person name="Boedeker C."/>
            <person name="Jeske O."/>
            <person name="Wiegand S."/>
            <person name="Reinhardt R."/>
            <person name="Schumann P."/>
            <person name="Rohde M."/>
            <person name="Spring S."/>
            <person name="Gloeckner F.O."/>
            <person name="Jogler C."/>
        </authorList>
    </citation>
    <scope>NUCLEOTIDE SEQUENCE [LARGE SCALE GENOMIC DNA]</scope>
    <source>
        <strain evidence="3 4">IG16b</strain>
    </source>
</reference>
<proteinExistence type="predicted"/>
<dbReference type="InterPro" id="IPR013762">
    <property type="entry name" value="Integrase-like_cat_sf"/>
</dbReference>
<dbReference type="Proteomes" id="UP000095228">
    <property type="component" value="Chromosome"/>
</dbReference>
<evidence type="ECO:0000313" key="4">
    <source>
        <dbReference type="Proteomes" id="UP000095228"/>
    </source>
</evidence>
<dbReference type="OrthoDB" id="193797at2"/>
<dbReference type="STRING" id="1838286.Verru16b_01412"/>
<dbReference type="EMBL" id="CP016094">
    <property type="protein sequence ID" value="AOS44351.1"/>
    <property type="molecule type" value="Genomic_DNA"/>
</dbReference>
<keyword evidence="1" id="KW-0233">DNA recombination</keyword>
<dbReference type="AlphaFoldDB" id="A0A1D8ATY6"/>
<dbReference type="Pfam" id="PF00589">
    <property type="entry name" value="Phage_integrase"/>
    <property type="match status" value="1"/>
</dbReference>
<protein>
    <submittedName>
        <fullName evidence="3">Phage integrase family protein</fullName>
    </submittedName>
</protein>
<gene>
    <name evidence="3" type="ORF">Verru16b_01412</name>
</gene>
<evidence type="ECO:0000256" key="1">
    <source>
        <dbReference type="ARBA" id="ARBA00023172"/>
    </source>
</evidence>
<dbReference type="KEGG" id="obg:Verru16b_01412"/>
<dbReference type="InterPro" id="IPR002104">
    <property type="entry name" value="Integrase_catalytic"/>
</dbReference>
<sequence>MNNILKYPIVHPLKKSGQKVAKKKPRPSDLKSWAKRVKQNTKSYYGKNSPGDYMLRVKIGGRRKFVGLMTNDLSEAARRAQQFHWDAKSSGWDAAMKRLLPAPPKKDIESLTLEEYFNHIESLSLIDPHTLFEYRAKCRTLFARCLGITGKGSDKWPGAEGRTPWQKRIESIRLSQLTPELISTTMCRYLESRGKSDDPLAKLRAKHTINALVRGARSVFSRRRIIPYVKIQLPAVLPFDGVRLFKEDDAEFRFVKEIEPQVLIDFALEELAGRKPIMFAIFLLCLGAGLRRNEADKLRWMDVRAVADGAIVEVARTAYQKGKSKASLRKVRIPQSFYNLLHNLRGNAADGDFVLPSNSAPRANVTYRHYRCDSQFKALCGWLKSKGLVHDTKALHTLRKLFGDAICNSQGIYSACKALGHQKVSTTERHYAALPNVDPVPFHINAQ</sequence>
<dbReference type="GO" id="GO:0015074">
    <property type="term" value="P:DNA integration"/>
    <property type="evidence" value="ECO:0007669"/>
    <property type="project" value="InterPro"/>
</dbReference>
<dbReference type="Gene3D" id="1.10.443.10">
    <property type="entry name" value="Intergrase catalytic core"/>
    <property type="match status" value="1"/>
</dbReference>
<keyword evidence="4" id="KW-1185">Reference proteome</keyword>
<dbReference type="InterPro" id="IPR011010">
    <property type="entry name" value="DNA_brk_join_enz"/>
</dbReference>
<feature type="domain" description="Tyr recombinase" evidence="2">
    <location>
        <begin position="280"/>
        <end position="433"/>
    </location>
</feature>
<evidence type="ECO:0000313" key="3">
    <source>
        <dbReference type="EMBL" id="AOS44351.1"/>
    </source>
</evidence>
<dbReference type="RefSeq" id="WP_069961604.1">
    <property type="nucleotide sequence ID" value="NZ_CP016094.1"/>
</dbReference>
<dbReference type="PATRIC" id="fig|1838286.3.peg.1426"/>
<dbReference type="GO" id="GO:0006310">
    <property type="term" value="P:DNA recombination"/>
    <property type="evidence" value="ECO:0007669"/>
    <property type="project" value="UniProtKB-KW"/>
</dbReference>
<evidence type="ECO:0000259" key="2">
    <source>
        <dbReference type="Pfam" id="PF00589"/>
    </source>
</evidence>